<dbReference type="Gene3D" id="1.10.1450.10">
    <property type="entry name" value="Tetraspanin"/>
    <property type="match status" value="1"/>
</dbReference>
<evidence type="ECO:0000256" key="3">
    <source>
        <dbReference type="ARBA" id="ARBA00004240"/>
    </source>
</evidence>
<dbReference type="Pfam" id="PF00335">
    <property type="entry name" value="Tetraspanin"/>
    <property type="match status" value="1"/>
</dbReference>
<feature type="region of interest" description="Disordered" evidence="14">
    <location>
        <begin position="1231"/>
        <end position="1252"/>
    </location>
</feature>
<sequence>MRHGTRYGSSEAHEAAKNMSIVRDQIIENHEIHKRGNLCDDDLQNLKNWTDQWKNKICNELTPQGVNDMKGIARRLKRNLGYDFDSFKEKFKTQTTSKRRCQQSSMVFTNELFGTSYADLVGNDIIINDKFLRLMEDLAPPHEEFKKYLESNYIKKVIDEVQNRLGYESQLSFDLDLAWTFSGPILKVFNIAEGTIQSSWDFSSVTRDSRTQIKCVIEFPVCDNSRLPIKENQICLVVGYTSKKDANKSSYISFCHPRTSRILHTITTKEKVTCLSLIAAKKDHTSPLSGIVKTMSGALAIGTQSGNLLLLDIKDIYNFCRRNSLDSLRNRFSEMVILDLKRMSENDIKDRITKLDGQSNHIAVLLSDKKDSRDPDIEVCALTYIPESTCLAVGLKNGSFQLWDVNTLKKLYKSPTLEVHTPVVGFGFQEPCNDPQNFCYLWVLYESESKNGSCLPFAVMYGILYKKVTNIQNYGRHYRNFVHCKKRFDLDMDLERCVNGRCIASSVVSNTPSNILRHADANEEDASKINLFVMIFETWEQNADVNSSISIVVFDMNQWYKAQMPHQCYLGYAVPFVNFMLLERVSERKGSILDVRIKKDTIQQFLSFNLSEEYSYPSSLSFDTVFLADSKIINVRIPGAQRSVLERIISEGPIGLVNPSKYYTECKEAGLRPCFLESFSHTIVPSQIQQRNYILTILLENKISSFLVRCVKDWADGSRGVSGCTLPNLIQWAWDCISRIKLTTDAIYVKLKHQVDTLLLVAKYFDAIIWCLDCSMLPEKVSGSTDKCVPIYIVNILQYIEQRREELKQIGLNDKYFLIENAPPLIVDAVLEQEPKGKKLQIQWQRESGGMTNGLYPPVTLQSLLRIFLLPDLSTDIKHFIMLYFLFDVCDYHRDEEMKEQLLSFSVIFSLDTAYFSLVQACWLLDHEKFEEAVDILTADAVVNQLRKQPLLYKTIMQACVCQKQYGVALKLERLVKLSGVVFPDERFYVTLLLQNGLVMEAYTTVKKVSFGQKGLLRHFFKVCDDFGLLKEIFKFPISSTEESEFMSYLDDSSSRDAGDLKIMYLLSRGRYVEAVDVNHNLASVVPKFEVVGRETAKQNSKTGRVTTRDLLVGAFSKTLPSVTNELISFCRKEKDKIYRYKEVNKPTPLSVVVHTDTSQLIPTYKSSFESVLQAAITKTAETWSSYPRLSKRKNGNASIVKDTPFLRSDIMTPRKDASSFFSREKVDIDHTKPDVEEPPAKRRKSGLNQTFDFTTETKPGLLLSPSVEVTRILTTPHVQKRLNKLLRNTPESSPLPSILKSSEISRFKQPQKVGFNFPVSSPTSHKVAVIAETPTVSLKSALKNVAVTQQAKVSPLTNESLDTSTNADSYYSLESENEMKDFETDDTPAKHSTTVQTNVSYQHTFVESMSEDETAETSKRVIMEVMSEEESAAENQSRQIVVDVHVEPAPLTPLAEVKETYDSRQAFQLPAVQTNKTVTPVSEMAVSEQQIPSSLVGAQEVNEISSPTSSFSIQISSTFTVSNDNRAVQDQFESDENVSFATMQPVVTESIYENQESLTKTQPSWESIYEKYRAAETHSNQQNEMNTEGEGVEDYEEKNNEDSTGSLPESHLTEDNGESVAHQEHLDNSFQSRANDSITEIRDSSGEDDSDIEILEDESTVAPPRRADKNLDDLSTEEDDVSENSYESEYTYSQESGEAESNADINSMADAEEAADESEDDVGGETQEIEEEYEDEYEEEVTDEDNDDVEEEFEDDEEGDTEEEPRVERQSASEENIVALNESEVPVAVSFDAETLCRENPSINFEELKKIVSNVAAVETHNEIVASPEIEATKKIDSTVASPSLGRNENELSYFEVYDATQSVVEQTVNLDYSDSFIEKSEISVGDSTNVNLTFAEKSQEAVDESQKLDTTVEVLSLSTVAKEESSEPPMVFYFGENSVTSIGEEILVDETENSKSVFIGDKSSQLVGDRTQSEIPNAENSSQVADDSADAMEVEEDYTSQNYTQSESIYIVDIENEVSLEEGMAKNRSLFNQSAVSRVDESTTQSHDVLKQENRETSPFSVSTSVSEGTCIRTTATVHMPPDIFPSETREKSTGVPMSTLFEQETPVSDAPLVDAEPRMSVITETMSPKTSPKTTCSAPITNVPSSKDTVDFAVSSSTFALNSASSTLLLQSSGIEQIIIEADQENLISDSISKKEASPVVADFSCPDEQLISFEEQDDSRVDEISLCVVTPVASPLPLTKSANEVTHVIEVHKSSSPHLSSPSSIKISPTKQVAEKSVSVQGRSSPHLMSFLNSPESSHLTLAASDANQSVAVDKTCSSFGGSPFAGFESPLDRDIARKYRLSVLGKDLGTPCASDLAATSGSSPSIRSTNEPDQSARVSDPSSSVPTATLTASRLSPIKLNAEGTGQKVQPDPSSPFDITAPAAKHVTGKSSQSPRTPEQRSNTDNVPTSAAFESTPSKESMTKVSVEERSFVDCPSPANKFHELSHDQSRTYSRIRRPIVDYTPSPTKISFSESVRLPSSPRSGSPVLQSSLNALKSEEAQEMICISSSSSPATNSEKTSALVSPSVSTQSGRRTPVTSPQSISTDRGQLSPATARDWRTPEKILSSQSSVRALSTPSPRNSSVTSSPQMVRGTSSPETYDATYNSHAGVRRLRKGSAASSRVSSPSSKYSDVTLTEAQDEPNSDTDDDQRSSSLVAPSPRRSMRLARRLSTDSISLDAVPEEGSEYSRSPARPVSRKSTRRSSNRFAGFGVSDPATHEDDNDDNASVKSAASAAESVSSRASTVSTRSQTRKRSSFTRLEMRKSSVRPSYRPLQVILSDEELTSPTKSEIGSERQNIVVERKYAASEPGDVSSGSRRSKRSRTSSVASDEEDRLSTGSEKPTKKLRKRSTKRQSDKDKDMLNAGMLVSPTPQKSKSRRLVSSTPMKEQNASSAAAVSDYTMSRRLTRFQKTLLEGGIRRGEQSDTFDEGRIRASVVALEDVREETESMNSEKDFPEGSLRLEDDEGDDDAELTTRAVKNRTIKTRASDVRASRGRTSAKSSKKLAADTPQSSSPASHGPPSADISSDESVSSRASTSSRRKGRPSTFSKMELRRTSARPQFKPLSVIPSDEESTSFQTPPRPSHSAYEDEGLPSSSESTHSKRSTARRLAVGASPVISRSRRVGSDHSDHDTSSVSDISTVSTATRRSTRSVAAEAAGDASQPKECTGIYLIIYGLRTLLPESRMQEAIFHENDLFEEFVFRHTGKPIYMALGYSTFFTPLIGCWAIILNRTRVLMIYILCLLLEIMSMSVIMCNLLPFHLQTQDEDKAFNDETEVLQFYYDNFNAVDIARGTINQIQEELNCCGIGSYHEFVNGSGIPLSCCDDDNLQVCDVASAFSKGCREVILPIVLKESGDTNRLFFTLATVQIILWCWLVSPTITSGARILAIFPIAAKSHFSCNEAMMRSLHDAGHEITFVSPFPNDVSLKNYTVIDTKRDTPIYVGQSSLNEFHDLDIFKMTTLMREMDSKYCKDVLGSSEIQTLMNSTEKHYDVMFTEILYLFQCYLPLAEKLNIPVIGTVTLRSWKYADTVMGNPNYPAVIPGELTTFSDKMTFIERIMNVGKALYLDLHYNYFIPKILEEIYEQFYTPDLLHKKQISLVFNNNHFSLLPRPTVPNIIDVGGIHVKPAKPLSENYQKFIDEAEHGVILFSFGSVLKSSTMDPDMIIAFRDAFVEIPQRVIWKFEKQIENLSDNVMLTKWMPQRDILAHRNVKAFISHCGMSGSYESLTEGVPMIFTPLFADQMSNAALLERLGVGVSLDVYSVTKEKVVEALNAIINDTRYRDTMRKVSQRFKDRPMSPQESIVYWTEYVIRHNGIFPIPGRSHFACNEAVMRSLYNAGHHITFVSPFSKDISLKNYTVIDTKEDTLLHIGNMSLNDFKNANILSVTHMSTKGEVKYCYNVLGTQEIQRLLNSKEKLFDVMFVEITLMTECFLPLAEKLNIPVIGVVTLRSWKLGDAAVGNPLNRAVVPDLMIDASDEMSFIKRLQNLWYSLSFDFYYNYFVSSFLNEIYQKFYAPEWVNKKKVSLVFMNNHLSLSARAAVPNVVDIGGIHLKPAKPLPKDLEKFIEEAEHGVVVFSLGSIAKSNTMTAEIKAAFQDAFAEIPQRVIWKFDDSIENLSRNVLLTKWMPQRDILAHKNVKAFISHCGMSSTYEAISEGVPMILTPLLGDQYSNAAFLQKIGAGVRLDVYSATKNEVLEALNTVLNNTSYKDTMKAVSERFNDRPMSPQESIVYWTEYVIKHNGAFHLRTPGADMTLYQYLLLDVAAVSAVVFAAHLRTMEADIPLQQYLMLDMVAFIAIILTGGLLTLIWIVKKFKRLISHLLGRHK</sequence>
<dbReference type="PANTHER" id="PTHR48043:SF145">
    <property type="entry name" value="FI06409P-RELATED"/>
    <property type="match status" value="1"/>
</dbReference>
<feature type="compositionally biased region" description="Polar residues" evidence="14">
    <location>
        <begin position="2434"/>
        <end position="2467"/>
    </location>
</feature>
<organism evidence="18 19">
    <name type="scientific">Parthenolecanium corni</name>
    <dbReference type="NCBI Taxonomy" id="536013"/>
    <lineage>
        <taxon>Eukaryota</taxon>
        <taxon>Metazoa</taxon>
        <taxon>Ecdysozoa</taxon>
        <taxon>Arthropoda</taxon>
        <taxon>Hexapoda</taxon>
        <taxon>Insecta</taxon>
        <taxon>Pterygota</taxon>
        <taxon>Neoptera</taxon>
        <taxon>Paraneoptera</taxon>
        <taxon>Hemiptera</taxon>
        <taxon>Sternorrhyncha</taxon>
        <taxon>Coccoidea</taxon>
        <taxon>Coccidae</taxon>
        <taxon>Parthenolecanium</taxon>
    </lineage>
</organism>
<feature type="compositionally biased region" description="Basic and acidic residues" evidence="14">
    <location>
        <begin position="2996"/>
        <end position="3008"/>
    </location>
</feature>
<comment type="similarity">
    <text evidence="4">Belongs to the UDP-glycosyltransferase family.</text>
</comment>
<dbReference type="Gene3D" id="3.40.50.2000">
    <property type="entry name" value="Glycogen Phosphorylase B"/>
    <property type="match status" value="2"/>
</dbReference>
<feature type="compositionally biased region" description="Polar residues" evidence="14">
    <location>
        <begin position="1629"/>
        <end position="1639"/>
    </location>
</feature>
<dbReference type="Gene3D" id="2.130.10.10">
    <property type="entry name" value="YVTN repeat-like/Quinoprotein amine dehydrogenase"/>
    <property type="match status" value="1"/>
</dbReference>
<proteinExistence type="inferred from homology"/>
<feature type="compositionally biased region" description="Acidic residues" evidence="14">
    <location>
        <begin position="1647"/>
        <end position="1660"/>
    </location>
</feature>
<keyword evidence="7 15" id="KW-0812">Transmembrane</keyword>
<evidence type="ECO:0000256" key="14">
    <source>
        <dbReference type="SAM" id="MobiDB-lite"/>
    </source>
</evidence>
<feature type="compositionally biased region" description="Low complexity" evidence="14">
    <location>
        <begin position="2663"/>
        <end position="2677"/>
    </location>
</feature>
<feature type="region of interest" description="Disordered" evidence="14">
    <location>
        <begin position="2986"/>
        <end position="3189"/>
    </location>
</feature>
<dbReference type="GO" id="GO:0005783">
    <property type="term" value="C:endoplasmic reticulum"/>
    <property type="evidence" value="ECO:0007669"/>
    <property type="project" value="UniProtKB-SubCell"/>
</dbReference>
<feature type="compositionally biased region" description="Basic and acidic residues" evidence="14">
    <location>
        <begin position="1231"/>
        <end position="1241"/>
    </location>
</feature>
<keyword evidence="12" id="KW-0539">Nucleus</keyword>
<evidence type="ECO:0000313" key="19">
    <source>
        <dbReference type="Proteomes" id="UP001367676"/>
    </source>
</evidence>
<evidence type="ECO:0000256" key="12">
    <source>
        <dbReference type="ARBA" id="ARBA00023242"/>
    </source>
</evidence>
<dbReference type="InterPro" id="IPR002213">
    <property type="entry name" value="UDP_glucos_trans"/>
</dbReference>
<dbReference type="InterPro" id="IPR029033">
    <property type="entry name" value="His_PPase_superfam"/>
</dbReference>
<feature type="region of interest" description="Disordered" evidence="14">
    <location>
        <begin position="2549"/>
        <end position="2815"/>
    </location>
</feature>
<keyword evidence="9 15" id="KW-1133">Transmembrane helix</keyword>
<feature type="region of interest" description="Disordered" evidence="14">
    <location>
        <begin position="1576"/>
        <end position="1781"/>
    </location>
</feature>
<feature type="region of interest" description="Disordered" evidence="14">
    <location>
        <begin position="2847"/>
        <end position="2948"/>
    </location>
</feature>
<dbReference type="InterPro" id="IPR018499">
    <property type="entry name" value="Tetraspanin/Peripherin"/>
</dbReference>
<dbReference type="InterPro" id="IPR025151">
    <property type="entry name" value="ELYS_dom"/>
</dbReference>
<keyword evidence="10 15" id="KW-0472">Membrane</keyword>
<feature type="compositionally biased region" description="Polar residues" evidence="14">
    <location>
        <begin position="1578"/>
        <end position="1587"/>
    </location>
</feature>
<protein>
    <recommendedName>
        <fullName evidence="20">ELYS-like domain-containing protein</fullName>
    </recommendedName>
</protein>
<dbReference type="GO" id="GO:0008194">
    <property type="term" value="F:UDP-glycosyltransferase activity"/>
    <property type="evidence" value="ECO:0007669"/>
    <property type="project" value="InterPro"/>
</dbReference>
<feature type="compositionally biased region" description="Polar residues" evidence="14">
    <location>
        <begin position="2510"/>
        <end position="2519"/>
    </location>
</feature>
<feature type="compositionally biased region" description="Basic and acidic residues" evidence="14">
    <location>
        <begin position="3170"/>
        <end position="3179"/>
    </location>
</feature>
<feature type="transmembrane region" description="Helical" evidence="15">
    <location>
        <begin position="4301"/>
        <end position="4321"/>
    </location>
</feature>
<evidence type="ECO:0000256" key="5">
    <source>
        <dbReference type="ARBA" id="ARBA00022676"/>
    </source>
</evidence>
<dbReference type="SUPFAM" id="SSF53756">
    <property type="entry name" value="UDP-Glycosyltransferase/glycogen phosphorylase"/>
    <property type="match status" value="2"/>
</dbReference>
<dbReference type="InterPro" id="IPR036322">
    <property type="entry name" value="WD40_repeat_dom_sf"/>
</dbReference>
<dbReference type="GO" id="GO:0016020">
    <property type="term" value="C:membrane"/>
    <property type="evidence" value="ECO:0007669"/>
    <property type="project" value="UniProtKB-SubCell"/>
</dbReference>
<dbReference type="FunFam" id="3.40.50.2000:FF:000021">
    <property type="entry name" value="UDP-glucuronosyltransferase"/>
    <property type="match status" value="1"/>
</dbReference>
<dbReference type="CDD" id="cd03127">
    <property type="entry name" value="tetraspanin_LEL"/>
    <property type="match status" value="1"/>
</dbReference>
<dbReference type="InterPro" id="IPR050271">
    <property type="entry name" value="UDP-glycosyltransferase"/>
</dbReference>
<evidence type="ECO:0000256" key="7">
    <source>
        <dbReference type="ARBA" id="ARBA00022692"/>
    </source>
</evidence>
<feature type="compositionally biased region" description="Acidic residues" evidence="14">
    <location>
        <begin position="2684"/>
        <end position="2694"/>
    </location>
</feature>
<evidence type="ECO:0000256" key="11">
    <source>
        <dbReference type="ARBA" id="ARBA00023180"/>
    </source>
</evidence>
<feature type="compositionally biased region" description="Low complexity" evidence="14">
    <location>
        <begin position="3180"/>
        <end position="3189"/>
    </location>
</feature>
<dbReference type="Gene3D" id="3.40.50.1240">
    <property type="entry name" value="Phosphoglycerate mutase-like"/>
    <property type="match status" value="1"/>
</dbReference>
<dbReference type="SUPFAM" id="SSF53254">
    <property type="entry name" value="Phosphoglycerate mutase-like"/>
    <property type="match status" value="1"/>
</dbReference>
<feature type="domain" description="ELYS beta-propeller" evidence="17">
    <location>
        <begin position="177"/>
        <end position="633"/>
    </location>
</feature>
<evidence type="ECO:0000256" key="2">
    <source>
        <dbReference type="ARBA" id="ARBA00004141"/>
    </source>
</evidence>
<feature type="compositionally biased region" description="Acidic residues" evidence="14">
    <location>
        <begin position="3009"/>
        <end position="3018"/>
    </location>
</feature>
<feature type="compositionally biased region" description="Basic residues" evidence="14">
    <location>
        <begin position="2741"/>
        <end position="2750"/>
    </location>
</feature>
<dbReference type="SUPFAM" id="SSF50978">
    <property type="entry name" value="WD40 repeat-like"/>
    <property type="match status" value="1"/>
</dbReference>
<feature type="compositionally biased region" description="Polar residues" evidence="14">
    <location>
        <begin position="2916"/>
        <end position="2941"/>
    </location>
</feature>
<feature type="region of interest" description="Disordered" evidence="14">
    <location>
        <begin position="2359"/>
        <end position="2467"/>
    </location>
</feature>
<dbReference type="PROSITE" id="PS00375">
    <property type="entry name" value="UDPGT"/>
    <property type="match status" value="2"/>
</dbReference>
<dbReference type="EMBL" id="JBBCAQ010000034">
    <property type="protein sequence ID" value="KAK7579968.1"/>
    <property type="molecule type" value="Genomic_DNA"/>
</dbReference>
<evidence type="ECO:0000259" key="17">
    <source>
        <dbReference type="Pfam" id="PF16687"/>
    </source>
</evidence>
<evidence type="ECO:0000256" key="1">
    <source>
        <dbReference type="ARBA" id="ARBA00004123"/>
    </source>
</evidence>
<feature type="compositionally biased region" description="Acidic residues" evidence="14">
    <location>
        <begin position="1711"/>
        <end position="1764"/>
    </location>
</feature>
<dbReference type="GO" id="GO:0005634">
    <property type="term" value="C:nucleus"/>
    <property type="evidence" value="ECO:0007669"/>
    <property type="project" value="UniProtKB-SubCell"/>
</dbReference>
<comment type="subcellular location">
    <subcellularLocation>
        <location evidence="13">Endomembrane system</location>
        <topology evidence="13">Single-pass type I membrane protein</topology>
    </subcellularLocation>
    <subcellularLocation>
        <location evidence="3">Endoplasmic reticulum</location>
    </subcellularLocation>
    <subcellularLocation>
        <location evidence="2">Membrane</location>
        <topology evidence="2">Multi-pass membrane protein</topology>
    </subcellularLocation>
    <subcellularLocation>
        <location evidence="1">Nucleus</location>
    </subcellularLocation>
</comment>
<evidence type="ECO:0000256" key="8">
    <source>
        <dbReference type="ARBA" id="ARBA00022824"/>
    </source>
</evidence>
<feature type="compositionally biased region" description="Polar residues" evidence="14">
    <location>
        <begin position="2552"/>
        <end position="2598"/>
    </location>
</feature>
<feature type="region of interest" description="Disordered" evidence="14">
    <location>
        <begin position="2502"/>
        <end position="2534"/>
    </location>
</feature>
<gene>
    <name evidence="18" type="ORF">V9T40_000597</name>
</gene>
<keyword evidence="11" id="KW-0325">Glycoprotein</keyword>
<feature type="transmembrane region" description="Helical" evidence="15">
    <location>
        <begin position="3282"/>
        <end position="3308"/>
    </location>
</feature>
<dbReference type="PANTHER" id="PTHR48043">
    <property type="entry name" value="EG:EG0003.4 PROTEIN-RELATED"/>
    <property type="match status" value="1"/>
</dbReference>
<dbReference type="InterPro" id="IPR032040">
    <property type="entry name" value="ELYS-bb"/>
</dbReference>
<evidence type="ECO:0000256" key="6">
    <source>
        <dbReference type="ARBA" id="ARBA00022679"/>
    </source>
</evidence>
<feature type="transmembrane region" description="Helical" evidence="15">
    <location>
        <begin position="3255"/>
        <end position="3275"/>
    </location>
</feature>
<evidence type="ECO:0008006" key="20">
    <source>
        <dbReference type="Google" id="ProtNLM"/>
    </source>
</evidence>
<comment type="caution">
    <text evidence="18">The sequence shown here is derived from an EMBL/GenBank/DDBJ whole genome shotgun (WGS) entry which is preliminary data.</text>
</comment>
<evidence type="ECO:0000256" key="15">
    <source>
        <dbReference type="SAM" id="Phobius"/>
    </source>
</evidence>
<evidence type="ECO:0000256" key="13">
    <source>
        <dbReference type="ARBA" id="ARBA00046288"/>
    </source>
</evidence>
<dbReference type="SUPFAM" id="SSF48652">
    <property type="entry name" value="Tetraspanin"/>
    <property type="match status" value="1"/>
</dbReference>
<dbReference type="InterPro" id="IPR015943">
    <property type="entry name" value="WD40/YVTN_repeat-like_dom_sf"/>
</dbReference>
<dbReference type="GO" id="GO:0016791">
    <property type="term" value="F:phosphatase activity"/>
    <property type="evidence" value="ECO:0007669"/>
    <property type="project" value="UniProtKB-ARBA"/>
</dbReference>
<evidence type="ECO:0000259" key="16">
    <source>
        <dbReference type="Pfam" id="PF13934"/>
    </source>
</evidence>
<dbReference type="InterPro" id="IPR008952">
    <property type="entry name" value="Tetraspanin_EC2_sf"/>
</dbReference>
<keyword evidence="8" id="KW-0256">Endoplasmic reticulum</keyword>
<feature type="region of interest" description="Disordered" evidence="14">
    <location>
        <begin position="2044"/>
        <end position="2067"/>
    </location>
</feature>
<evidence type="ECO:0000313" key="18">
    <source>
        <dbReference type="EMBL" id="KAK7579968.1"/>
    </source>
</evidence>
<reference evidence="18 19" key="1">
    <citation type="submission" date="2024-03" db="EMBL/GenBank/DDBJ databases">
        <title>Adaptation during the transition from Ophiocordyceps entomopathogen to insect associate is accompanied by gene loss and intensified selection.</title>
        <authorList>
            <person name="Ward C.M."/>
            <person name="Onetto C.A."/>
            <person name="Borneman A.R."/>
        </authorList>
    </citation>
    <scope>NUCLEOTIDE SEQUENCE [LARGE SCALE GENOMIC DNA]</scope>
    <source>
        <strain evidence="18">AWRI1</strain>
        <tissue evidence="18">Single Adult Female</tissue>
    </source>
</reference>
<keyword evidence="19" id="KW-1185">Reference proteome</keyword>
<feature type="compositionally biased region" description="Polar residues" evidence="14">
    <location>
        <begin position="2611"/>
        <end position="2652"/>
    </location>
</feature>
<dbReference type="CDD" id="cd03784">
    <property type="entry name" value="GT1_Gtf-like"/>
    <property type="match status" value="2"/>
</dbReference>
<dbReference type="Pfam" id="PF16687">
    <property type="entry name" value="ELYS-bb"/>
    <property type="match status" value="1"/>
</dbReference>
<keyword evidence="5" id="KW-0328">Glycosyltransferase</keyword>
<feature type="compositionally biased region" description="Polar residues" evidence="14">
    <location>
        <begin position="2362"/>
        <end position="2399"/>
    </location>
</feature>
<evidence type="ECO:0000256" key="10">
    <source>
        <dbReference type="ARBA" id="ARBA00023136"/>
    </source>
</evidence>
<feature type="compositionally biased region" description="Low complexity" evidence="14">
    <location>
        <begin position="3056"/>
        <end position="3084"/>
    </location>
</feature>
<feature type="compositionally biased region" description="Low complexity" evidence="14">
    <location>
        <begin position="1684"/>
        <end position="1697"/>
    </location>
</feature>
<keyword evidence="6" id="KW-0808">Transferase</keyword>
<feature type="domain" description="ELYS-like" evidence="16">
    <location>
        <begin position="825"/>
        <end position="1052"/>
    </location>
</feature>
<name>A0AAN9T9L8_9HEMI</name>
<feature type="transmembrane region" description="Helical" evidence="15">
    <location>
        <begin position="4333"/>
        <end position="4357"/>
    </location>
</feature>
<evidence type="ECO:0000256" key="4">
    <source>
        <dbReference type="ARBA" id="ARBA00009995"/>
    </source>
</evidence>
<dbReference type="Pfam" id="PF00201">
    <property type="entry name" value="UDPGT"/>
    <property type="match status" value="2"/>
</dbReference>
<dbReference type="InterPro" id="IPR035595">
    <property type="entry name" value="UDP_glycos_trans_CS"/>
</dbReference>
<dbReference type="Proteomes" id="UP001367676">
    <property type="component" value="Unassembled WGS sequence"/>
</dbReference>
<evidence type="ECO:0000256" key="9">
    <source>
        <dbReference type="ARBA" id="ARBA00022989"/>
    </source>
</evidence>
<dbReference type="FunFam" id="3.40.50.2000:FF:000050">
    <property type="entry name" value="UDP-glucuronosyltransferase"/>
    <property type="match status" value="1"/>
</dbReference>
<accession>A0AAN9T9L8</accession>
<feature type="compositionally biased region" description="Low complexity" evidence="14">
    <location>
        <begin position="2773"/>
        <end position="2795"/>
    </location>
</feature>
<dbReference type="Pfam" id="PF13934">
    <property type="entry name" value="ELYS"/>
    <property type="match status" value="1"/>
</dbReference>